<gene>
    <name evidence="1" type="ORF">HRG_07627</name>
</gene>
<name>A0A9P8SGX5_9HYPO</name>
<comment type="caution">
    <text evidence="1">The sequence shown here is derived from an EMBL/GenBank/DDBJ whole genome shotgun (WGS) entry which is preliminary data.</text>
</comment>
<evidence type="ECO:0000313" key="1">
    <source>
        <dbReference type="EMBL" id="KAH0961549.1"/>
    </source>
</evidence>
<accession>A0A9P8SGX5</accession>
<dbReference type="Proteomes" id="UP000824596">
    <property type="component" value="Unassembled WGS sequence"/>
</dbReference>
<dbReference type="RefSeq" id="XP_044719062.1">
    <property type="nucleotide sequence ID" value="XM_044866098.1"/>
</dbReference>
<reference evidence="1" key="1">
    <citation type="submission" date="2021-09" db="EMBL/GenBank/DDBJ databases">
        <title>A high-quality genome of the endoparasitic fungus Hirsutella rhossiliensis with a comparison of Hirsutella genomes reveals transposable elements contributing to genome size variation.</title>
        <authorList>
            <person name="Lin R."/>
            <person name="Jiao Y."/>
            <person name="Sun X."/>
            <person name="Ling J."/>
            <person name="Xie B."/>
            <person name="Cheng X."/>
        </authorList>
    </citation>
    <scope>NUCLEOTIDE SEQUENCE</scope>
    <source>
        <strain evidence="1">HR02</strain>
    </source>
</reference>
<organism evidence="1 2">
    <name type="scientific">Hirsutella rhossiliensis</name>
    <dbReference type="NCBI Taxonomy" id="111463"/>
    <lineage>
        <taxon>Eukaryota</taxon>
        <taxon>Fungi</taxon>
        <taxon>Dikarya</taxon>
        <taxon>Ascomycota</taxon>
        <taxon>Pezizomycotina</taxon>
        <taxon>Sordariomycetes</taxon>
        <taxon>Hypocreomycetidae</taxon>
        <taxon>Hypocreales</taxon>
        <taxon>Ophiocordycipitaceae</taxon>
        <taxon>Hirsutella</taxon>
    </lineage>
</organism>
<dbReference type="EMBL" id="JAIZPD010000008">
    <property type="protein sequence ID" value="KAH0961549.1"/>
    <property type="molecule type" value="Genomic_DNA"/>
</dbReference>
<keyword evidence="2" id="KW-1185">Reference proteome</keyword>
<proteinExistence type="predicted"/>
<protein>
    <submittedName>
        <fullName evidence="1">Uncharacterized protein</fullName>
    </submittedName>
</protein>
<evidence type="ECO:0000313" key="2">
    <source>
        <dbReference type="Proteomes" id="UP000824596"/>
    </source>
</evidence>
<sequence length="99" mass="11223">MRDEKQYSQLYSMTAVVGHEDAVDKMDLAEFCHLYAFDVMGQITLDAALGMMESNMDKTRILMIVSQFTTYAVQMGLVPELHAPSFPLSLSWDRRQPAS</sequence>
<dbReference type="GeneID" id="68356756"/>
<dbReference type="AlphaFoldDB" id="A0A9P8SGX5"/>